<protein>
    <submittedName>
        <fullName evidence="2">Uncharacterized protein</fullName>
    </submittedName>
</protein>
<name>A0A067SL02_GALM3</name>
<dbReference type="EMBL" id="KL142396">
    <property type="protein sequence ID" value="KDR70707.1"/>
    <property type="molecule type" value="Genomic_DNA"/>
</dbReference>
<keyword evidence="1" id="KW-0732">Signal</keyword>
<dbReference type="AlphaFoldDB" id="A0A067SL02"/>
<dbReference type="OrthoDB" id="6332879at2759"/>
<dbReference type="HOGENOM" id="CLU_2606210_0_0_1"/>
<gene>
    <name evidence="2" type="ORF">GALMADRAFT_881437</name>
</gene>
<feature type="chain" id="PRO_5001649014" evidence="1">
    <location>
        <begin position="18"/>
        <end position="97"/>
    </location>
</feature>
<evidence type="ECO:0000313" key="3">
    <source>
        <dbReference type="Proteomes" id="UP000027222"/>
    </source>
</evidence>
<keyword evidence="3" id="KW-1185">Reference proteome</keyword>
<reference evidence="3" key="1">
    <citation type="journal article" date="2014" name="Proc. Natl. Acad. Sci. U.S.A.">
        <title>Extensive sampling of basidiomycete genomes demonstrates inadequacy of the white-rot/brown-rot paradigm for wood decay fungi.</title>
        <authorList>
            <person name="Riley R."/>
            <person name="Salamov A.A."/>
            <person name="Brown D.W."/>
            <person name="Nagy L.G."/>
            <person name="Floudas D."/>
            <person name="Held B.W."/>
            <person name="Levasseur A."/>
            <person name="Lombard V."/>
            <person name="Morin E."/>
            <person name="Otillar R."/>
            <person name="Lindquist E.A."/>
            <person name="Sun H."/>
            <person name="LaButti K.M."/>
            <person name="Schmutz J."/>
            <person name="Jabbour D."/>
            <person name="Luo H."/>
            <person name="Baker S.E."/>
            <person name="Pisabarro A.G."/>
            <person name="Walton J.D."/>
            <person name="Blanchette R.A."/>
            <person name="Henrissat B."/>
            <person name="Martin F."/>
            <person name="Cullen D."/>
            <person name="Hibbett D.S."/>
            <person name="Grigoriev I.V."/>
        </authorList>
    </citation>
    <scope>NUCLEOTIDE SEQUENCE [LARGE SCALE GENOMIC DNA]</scope>
    <source>
        <strain evidence="3">CBS 339.88</strain>
    </source>
</reference>
<proteinExistence type="predicted"/>
<feature type="signal peptide" evidence="1">
    <location>
        <begin position="1"/>
        <end position="17"/>
    </location>
</feature>
<sequence>MKFAIAFAIIAASVAFAAESANSTAELTDVTLAAQGCYWDGTAPLCEGTCAKRNSGWSRASQTCIGCKNDYYESERSTCGDGSCCWSGTKALCCQRI</sequence>
<evidence type="ECO:0000256" key="1">
    <source>
        <dbReference type="SAM" id="SignalP"/>
    </source>
</evidence>
<evidence type="ECO:0000313" key="2">
    <source>
        <dbReference type="EMBL" id="KDR70707.1"/>
    </source>
</evidence>
<organism evidence="2 3">
    <name type="scientific">Galerina marginata (strain CBS 339.88)</name>
    <dbReference type="NCBI Taxonomy" id="685588"/>
    <lineage>
        <taxon>Eukaryota</taxon>
        <taxon>Fungi</taxon>
        <taxon>Dikarya</taxon>
        <taxon>Basidiomycota</taxon>
        <taxon>Agaricomycotina</taxon>
        <taxon>Agaricomycetes</taxon>
        <taxon>Agaricomycetidae</taxon>
        <taxon>Agaricales</taxon>
        <taxon>Agaricineae</taxon>
        <taxon>Strophariaceae</taxon>
        <taxon>Galerina</taxon>
    </lineage>
</organism>
<accession>A0A067SL02</accession>
<dbReference type="Proteomes" id="UP000027222">
    <property type="component" value="Unassembled WGS sequence"/>
</dbReference>